<organism evidence="3 4">
    <name type="scientific">Pelolinea submarina</name>
    <dbReference type="NCBI Taxonomy" id="913107"/>
    <lineage>
        <taxon>Bacteria</taxon>
        <taxon>Bacillati</taxon>
        <taxon>Chloroflexota</taxon>
        <taxon>Anaerolineae</taxon>
        <taxon>Anaerolineales</taxon>
        <taxon>Anaerolineaceae</taxon>
        <taxon>Pelolinea</taxon>
    </lineage>
</organism>
<gene>
    <name evidence="3" type="ORF">DFR64_2116</name>
</gene>
<accession>A0A347ZPA9</accession>
<dbReference type="AlphaFoldDB" id="A0A347ZPA9"/>
<feature type="domain" description="ChsH2 C-terminal OB-fold" evidence="1">
    <location>
        <begin position="48"/>
        <end position="109"/>
    </location>
</feature>
<dbReference type="Proteomes" id="UP000256388">
    <property type="component" value="Unassembled WGS sequence"/>
</dbReference>
<sequence length="132" mass="14755">MEVPRHWRLQKQRYSLTGEVCPHCDAKIFPARDVCPECGGEAKEPFRFSGKGEVYSYTVMNNAPAGFERSLPYTVALVKLAEGPTVTAQLTDLGDTPVNIGMPVEMVTRRIKEDGDERGMLIYGYKFRPVLG</sequence>
<keyword evidence="4" id="KW-1185">Reference proteome</keyword>
<dbReference type="SUPFAM" id="SSF50249">
    <property type="entry name" value="Nucleic acid-binding proteins"/>
    <property type="match status" value="1"/>
</dbReference>
<dbReference type="PANTHER" id="PTHR34075:SF5">
    <property type="entry name" value="BLR3430 PROTEIN"/>
    <property type="match status" value="1"/>
</dbReference>
<dbReference type="InterPro" id="IPR002878">
    <property type="entry name" value="ChsH2_C"/>
</dbReference>
<dbReference type="InterPro" id="IPR022002">
    <property type="entry name" value="ChsH2_Znr"/>
</dbReference>
<dbReference type="RefSeq" id="WP_116225388.1">
    <property type="nucleotide sequence ID" value="NZ_AP018437.1"/>
</dbReference>
<dbReference type="OrthoDB" id="7595207at2"/>
<proteinExistence type="predicted"/>
<dbReference type="PANTHER" id="PTHR34075">
    <property type="entry name" value="BLR3430 PROTEIN"/>
    <property type="match status" value="1"/>
</dbReference>
<reference evidence="3 4" key="1">
    <citation type="submission" date="2018-08" db="EMBL/GenBank/DDBJ databases">
        <title>Genomic Encyclopedia of Type Strains, Phase IV (KMG-IV): sequencing the most valuable type-strain genomes for metagenomic binning, comparative biology and taxonomic classification.</title>
        <authorList>
            <person name="Goeker M."/>
        </authorList>
    </citation>
    <scope>NUCLEOTIDE SEQUENCE [LARGE SCALE GENOMIC DNA]</scope>
    <source>
        <strain evidence="3 4">DSM 23923</strain>
    </source>
</reference>
<evidence type="ECO:0008006" key="5">
    <source>
        <dbReference type="Google" id="ProtNLM"/>
    </source>
</evidence>
<dbReference type="InterPro" id="IPR012340">
    <property type="entry name" value="NA-bd_OB-fold"/>
</dbReference>
<evidence type="ECO:0000259" key="2">
    <source>
        <dbReference type="Pfam" id="PF12172"/>
    </source>
</evidence>
<evidence type="ECO:0000313" key="3">
    <source>
        <dbReference type="EMBL" id="REG08741.1"/>
    </source>
</evidence>
<feature type="domain" description="ChsH2 rubredoxin-like zinc ribbon" evidence="2">
    <location>
        <begin position="12"/>
        <end position="43"/>
    </location>
</feature>
<comment type="caution">
    <text evidence="3">The sequence shown here is derived from an EMBL/GenBank/DDBJ whole genome shotgun (WGS) entry which is preliminary data.</text>
</comment>
<dbReference type="Pfam" id="PF12172">
    <property type="entry name" value="zf-ChsH2"/>
    <property type="match status" value="1"/>
</dbReference>
<evidence type="ECO:0000313" key="4">
    <source>
        <dbReference type="Proteomes" id="UP000256388"/>
    </source>
</evidence>
<dbReference type="EMBL" id="QUMS01000002">
    <property type="protein sequence ID" value="REG08741.1"/>
    <property type="molecule type" value="Genomic_DNA"/>
</dbReference>
<name>A0A347ZPA9_9CHLR</name>
<evidence type="ECO:0000259" key="1">
    <source>
        <dbReference type="Pfam" id="PF01796"/>
    </source>
</evidence>
<dbReference type="InterPro" id="IPR052513">
    <property type="entry name" value="Thioester_dehydratase-like"/>
</dbReference>
<dbReference type="Pfam" id="PF01796">
    <property type="entry name" value="OB_ChsH2_C"/>
    <property type="match status" value="1"/>
</dbReference>
<dbReference type="Gene3D" id="6.10.30.10">
    <property type="match status" value="1"/>
</dbReference>
<protein>
    <recommendedName>
        <fullName evidence="5">Transcriptional regulator</fullName>
    </recommendedName>
</protein>